<feature type="transmembrane region" description="Helical" evidence="2">
    <location>
        <begin position="42"/>
        <end position="62"/>
    </location>
</feature>
<dbReference type="EMBL" id="JGWH01000032">
    <property type="protein sequence ID" value="KCV37458.1"/>
    <property type="molecule type" value="Genomic_DNA"/>
</dbReference>
<dbReference type="InterPro" id="IPR010656">
    <property type="entry name" value="DctM"/>
</dbReference>
<accession>A0ABR4RJ37</accession>
<reference evidence="4 5" key="1">
    <citation type="submission" date="2014-03" db="EMBL/GenBank/DDBJ databases">
        <title>Genome sequence of Bordetella bronchiseptica.</title>
        <authorList>
            <person name="Harvill E."/>
            <person name="Goodfield L.L."/>
            <person name="Ivanov Y.V."/>
            <person name="Meyer J.A."/>
            <person name="Muse S.J."/>
            <person name="Jacobs N."/>
            <person name="Bendor L."/>
            <person name="Smallridge W.E."/>
            <person name="Brinkac L.M."/>
            <person name="Sanka R."/>
            <person name="Kim M."/>
            <person name="Losada L."/>
        </authorList>
    </citation>
    <scope>NUCLEOTIDE SEQUENCE [LARGE SCALE GENOMIC DNA]</scope>
    <source>
        <strain evidence="4 5">00-P-2796</strain>
    </source>
</reference>
<keyword evidence="2" id="KW-0472">Membrane</keyword>
<gene>
    <name evidence="4" type="ORF">L490_3765</name>
</gene>
<keyword evidence="5" id="KW-1185">Reference proteome</keyword>
<proteinExistence type="predicted"/>
<keyword evidence="2" id="KW-1133">Transmembrane helix</keyword>
<comment type="subcellular location">
    <subcellularLocation>
        <location evidence="1">Cell inner membrane</location>
        <topology evidence="1">Multi-pass membrane protein</topology>
    </subcellularLocation>
</comment>
<keyword evidence="1" id="KW-1003">Cell membrane</keyword>
<dbReference type="Pfam" id="PF06808">
    <property type="entry name" value="DctM"/>
    <property type="match status" value="1"/>
</dbReference>
<keyword evidence="1" id="KW-0997">Cell inner membrane</keyword>
<keyword evidence="1" id="KW-0813">Transport</keyword>
<dbReference type="RefSeq" id="WP_231858414.1">
    <property type="nucleotide sequence ID" value="NZ_JGWH01000032.1"/>
</dbReference>
<keyword evidence="2" id="KW-0812">Transmembrane</keyword>
<comment type="caution">
    <text evidence="4">The sequence shown here is derived from an EMBL/GenBank/DDBJ whole genome shotgun (WGS) entry which is preliminary data.</text>
</comment>
<evidence type="ECO:0000313" key="4">
    <source>
        <dbReference type="EMBL" id="KCV37458.1"/>
    </source>
</evidence>
<evidence type="ECO:0000259" key="3">
    <source>
        <dbReference type="Pfam" id="PF06808"/>
    </source>
</evidence>
<feature type="domain" description="TRAP C4-dicarboxylate transport system permease DctM subunit" evidence="3">
    <location>
        <begin position="5"/>
        <end position="83"/>
    </location>
</feature>
<evidence type="ECO:0000256" key="2">
    <source>
        <dbReference type="SAM" id="Phobius"/>
    </source>
</evidence>
<comment type="function">
    <text evidence="1">Part of the tripartite ATP-independent periplasmic (TRAP) transport system.</text>
</comment>
<evidence type="ECO:0000313" key="5">
    <source>
        <dbReference type="Proteomes" id="UP000025756"/>
    </source>
</evidence>
<dbReference type="Proteomes" id="UP000025756">
    <property type="component" value="Unassembled WGS sequence"/>
</dbReference>
<sequence length="99" mass="10236">MSLAFAGLFLLLIIGTPLGMAFALAVMGRAGSFNLDLDALGAIPYETISAVPLVAIPLFLLVGEIMNRGGLALCLSQIATACCTSCPPAWGTSPWRPRG</sequence>
<evidence type="ECO:0000256" key="1">
    <source>
        <dbReference type="RuleBase" id="RU369079"/>
    </source>
</evidence>
<protein>
    <submittedName>
        <fullName evidence="4">TRAP transporter, DctM-like membrane domain protein</fullName>
    </submittedName>
</protein>
<name>A0ABR4RJ37_BORBO</name>
<organism evidence="4 5">
    <name type="scientific">Bordetella bronchiseptica 00-P-2796</name>
    <dbReference type="NCBI Taxonomy" id="1331199"/>
    <lineage>
        <taxon>Bacteria</taxon>
        <taxon>Pseudomonadati</taxon>
        <taxon>Pseudomonadota</taxon>
        <taxon>Betaproteobacteria</taxon>
        <taxon>Burkholderiales</taxon>
        <taxon>Alcaligenaceae</taxon>
        <taxon>Bordetella</taxon>
    </lineage>
</organism>